<reference evidence="3 4" key="1">
    <citation type="submission" date="2019-10" db="EMBL/GenBank/DDBJ databases">
        <title>Description of Paenibacillus pedi sp. nov.</title>
        <authorList>
            <person name="Carlier A."/>
            <person name="Qi S."/>
        </authorList>
    </citation>
    <scope>NUCLEOTIDE SEQUENCE [LARGE SCALE GENOMIC DNA]</scope>
    <source>
        <strain evidence="3 4">LMG 31457</strain>
    </source>
</reference>
<dbReference type="InterPro" id="IPR044144">
    <property type="entry name" value="SAF_UxaA/GarD"/>
</dbReference>
<evidence type="ECO:0000259" key="2">
    <source>
        <dbReference type="SMART" id="SM00858"/>
    </source>
</evidence>
<dbReference type="Proteomes" id="UP000618579">
    <property type="component" value="Unassembled WGS sequence"/>
</dbReference>
<dbReference type="Gene3D" id="2.30.130.110">
    <property type="match status" value="1"/>
</dbReference>
<dbReference type="CDD" id="cd11613">
    <property type="entry name" value="SAF_AH_GD"/>
    <property type="match status" value="1"/>
</dbReference>
<accession>A0ABX1ZX66</accession>
<keyword evidence="4" id="KW-1185">Reference proteome</keyword>
<dbReference type="InterPro" id="IPR013974">
    <property type="entry name" value="SAF"/>
</dbReference>
<keyword evidence="1" id="KW-0456">Lyase</keyword>
<dbReference type="SMART" id="SM00858">
    <property type="entry name" value="SAF"/>
    <property type="match status" value="1"/>
</dbReference>
<name>A0ABX1ZX66_9BACL</name>
<organism evidence="3 4">
    <name type="scientific">Paenibacillus planticolens</name>
    <dbReference type="NCBI Taxonomy" id="2654976"/>
    <lineage>
        <taxon>Bacteria</taxon>
        <taxon>Bacillati</taxon>
        <taxon>Bacillota</taxon>
        <taxon>Bacilli</taxon>
        <taxon>Bacillales</taxon>
        <taxon>Paenibacillaceae</taxon>
        <taxon>Paenibacillus</taxon>
    </lineage>
</organism>
<proteinExistence type="predicted"/>
<evidence type="ECO:0000313" key="4">
    <source>
        <dbReference type="Proteomes" id="UP000618579"/>
    </source>
</evidence>
<dbReference type="RefSeq" id="WP_171687429.1">
    <property type="nucleotide sequence ID" value="NZ_WHNZ01000085.1"/>
</dbReference>
<dbReference type="EMBL" id="WHNZ01000085">
    <property type="protein sequence ID" value="NOV04630.1"/>
    <property type="molecule type" value="Genomic_DNA"/>
</dbReference>
<feature type="domain" description="SAF" evidence="2">
    <location>
        <begin position="18"/>
        <end position="93"/>
    </location>
</feature>
<evidence type="ECO:0000256" key="1">
    <source>
        <dbReference type="ARBA" id="ARBA00023239"/>
    </source>
</evidence>
<sequence length="107" mass="11870">MAHDFSQGTDSLVMNEKDDVATVLRDVSRGESIHFLKDTDLQTLPLKDSVPFGHKVAIRLIKQGTEVYKYGEIIGRATRDIQAGEHVHVHNIEGTRGRGDMARADVS</sequence>
<gene>
    <name evidence="3" type="ORF">GC097_32135</name>
</gene>
<comment type="caution">
    <text evidence="3">The sequence shown here is derived from an EMBL/GenBank/DDBJ whole genome shotgun (WGS) entry which is preliminary data.</text>
</comment>
<dbReference type="PANTHER" id="PTHR30536:SF5">
    <property type="entry name" value="ALTRONATE DEHYDRATASE"/>
    <property type="match status" value="1"/>
</dbReference>
<protein>
    <submittedName>
        <fullName evidence="3">D-galactarate dehydratase</fullName>
    </submittedName>
</protein>
<dbReference type="Pfam" id="PF08666">
    <property type="entry name" value="SAF"/>
    <property type="match status" value="1"/>
</dbReference>
<evidence type="ECO:0000313" key="3">
    <source>
        <dbReference type="EMBL" id="NOV04630.1"/>
    </source>
</evidence>
<dbReference type="InterPro" id="IPR052172">
    <property type="entry name" value="UxaA_altronate/galactarate_dh"/>
</dbReference>
<dbReference type="PANTHER" id="PTHR30536">
    <property type="entry name" value="ALTRONATE/GALACTARATE DEHYDRATASE"/>
    <property type="match status" value="1"/>
</dbReference>